<keyword evidence="1" id="KW-0812">Transmembrane</keyword>
<keyword evidence="1" id="KW-0472">Membrane</keyword>
<dbReference type="OrthoDB" id="127877at2759"/>
<keyword evidence="1" id="KW-1133">Transmembrane helix</keyword>
<name>A0A080ZTD2_PHYNI</name>
<organism evidence="3 4">
    <name type="scientific">Phytophthora nicotianae P1976</name>
    <dbReference type="NCBI Taxonomy" id="1317066"/>
    <lineage>
        <taxon>Eukaryota</taxon>
        <taxon>Sar</taxon>
        <taxon>Stramenopiles</taxon>
        <taxon>Oomycota</taxon>
        <taxon>Peronosporomycetes</taxon>
        <taxon>Peronosporales</taxon>
        <taxon>Peronosporaceae</taxon>
        <taxon>Phytophthora</taxon>
    </lineage>
</organism>
<evidence type="ECO:0000313" key="3">
    <source>
        <dbReference type="EMBL" id="ETO69893.1"/>
    </source>
</evidence>
<evidence type="ECO:0000256" key="1">
    <source>
        <dbReference type="SAM" id="Phobius"/>
    </source>
</evidence>
<feature type="chain" id="PRO_5001753395" description="RxLR effector protein" evidence="2">
    <location>
        <begin position="18"/>
        <end position="145"/>
    </location>
</feature>
<sequence length="145" mass="15982">MRFQVFVVLVLVTLASSLTTAERSVQIRGDHGDNHLKGSRKLTAAEEWLASVDNEERGFSLSSPRGLVSKLKAKISTKKFAGAKTETLSNSQIKTVSREVAKEVNKNPKAWPVIKKGLKILYGTLLFTLIATGVYAMLQAMNNYK</sequence>
<reference evidence="3 4" key="1">
    <citation type="submission" date="2013-11" db="EMBL/GenBank/DDBJ databases">
        <title>The Genome Sequence of Phytophthora parasitica P1976.</title>
        <authorList>
            <consortium name="The Broad Institute Genomics Platform"/>
            <person name="Russ C."/>
            <person name="Tyler B."/>
            <person name="Panabieres F."/>
            <person name="Shan W."/>
            <person name="Tripathy S."/>
            <person name="Grunwald N."/>
            <person name="Machado M."/>
            <person name="Johnson C.S."/>
            <person name="Walker B."/>
            <person name="Young S."/>
            <person name="Zeng Q."/>
            <person name="Gargeya S."/>
            <person name="Fitzgerald M."/>
            <person name="Haas B."/>
            <person name="Abouelleil A."/>
            <person name="Allen A.W."/>
            <person name="Alvarado L."/>
            <person name="Arachchi H.M."/>
            <person name="Berlin A.M."/>
            <person name="Chapman S.B."/>
            <person name="Gainer-Dewar J."/>
            <person name="Goldberg J."/>
            <person name="Griggs A."/>
            <person name="Gujja S."/>
            <person name="Hansen M."/>
            <person name="Howarth C."/>
            <person name="Imamovic A."/>
            <person name="Ireland A."/>
            <person name="Larimer J."/>
            <person name="McCowan C."/>
            <person name="Murphy C."/>
            <person name="Pearson M."/>
            <person name="Poon T.W."/>
            <person name="Priest M."/>
            <person name="Roberts A."/>
            <person name="Saif S."/>
            <person name="Shea T."/>
            <person name="Sisk P."/>
            <person name="Sykes S."/>
            <person name="Wortman J."/>
            <person name="Nusbaum C."/>
            <person name="Birren B."/>
        </authorList>
    </citation>
    <scope>NUCLEOTIDE SEQUENCE [LARGE SCALE GENOMIC DNA]</scope>
    <source>
        <strain evidence="3 4">P1976</strain>
    </source>
</reference>
<gene>
    <name evidence="3" type="ORF">F444_13613</name>
</gene>
<proteinExistence type="predicted"/>
<evidence type="ECO:0008006" key="5">
    <source>
        <dbReference type="Google" id="ProtNLM"/>
    </source>
</evidence>
<dbReference type="AlphaFoldDB" id="A0A080ZTD2"/>
<keyword evidence="2" id="KW-0732">Signal</keyword>
<feature type="transmembrane region" description="Helical" evidence="1">
    <location>
        <begin position="120"/>
        <end position="138"/>
    </location>
</feature>
<evidence type="ECO:0000313" key="4">
    <source>
        <dbReference type="Proteomes" id="UP000028582"/>
    </source>
</evidence>
<dbReference type="EMBL" id="ANJA01002466">
    <property type="protein sequence ID" value="ETO69893.1"/>
    <property type="molecule type" value="Genomic_DNA"/>
</dbReference>
<accession>A0A080ZTD2</accession>
<dbReference type="Proteomes" id="UP000028582">
    <property type="component" value="Unassembled WGS sequence"/>
</dbReference>
<comment type="caution">
    <text evidence="3">The sequence shown here is derived from an EMBL/GenBank/DDBJ whole genome shotgun (WGS) entry which is preliminary data.</text>
</comment>
<protein>
    <recommendedName>
        <fullName evidence="5">RxLR effector protein</fullName>
    </recommendedName>
</protein>
<feature type="signal peptide" evidence="2">
    <location>
        <begin position="1"/>
        <end position="17"/>
    </location>
</feature>
<evidence type="ECO:0000256" key="2">
    <source>
        <dbReference type="SAM" id="SignalP"/>
    </source>
</evidence>